<name>A0AAV7H3P7_DENCH</name>
<comment type="caution">
    <text evidence="1">The sequence shown here is derived from an EMBL/GenBank/DDBJ whole genome shotgun (WGS) entry which is preliminary data.</text>
</comment>
<dbReference type="EMBL" id="JAGFBR010000008">
    <property type="protein sequence ID" value="KAH0462922.1"/>
    <property type="molecule type" value="Genomic_DNA"/>
</dbReference>
<reference evidence="1 2" key="1">
    <citation type="journal article" date="2021" name="Hortic Res">
        <title>Chromosome-scale assembly of the Dendrobium chrysotoxum genome enhances the understanding of orchid evolution.</title>
        <authorList>
            <person name="Zhang Y."/>
            <person name="Zhang G.Q."/>
            <person name="Zhang D."/>
            <person name="Liu X.D."/>
            <person name="Xu X.Y."/>
            <person name="Sun W.H."/>
            <person name="Yu X."/>
            <person name="Zhu X."/>
            <person name="Wang Z.W."/>
            <person name="Zhao X."/>
            <person name="Zhong W.Y."/>
            <person name="Chen H."/>
            <person name="Yin W.L."/>
            <person name="Huang T."/>
            <person name="Niu S.C."/>
            <person name="Liu Z.J."/>
        </authorList>
    </citation>
    <scope>NUCLEOTIDE SEQUENCE [LARGE SCALE GENOMIC DNA]</scope>
    <source>
        <strain evidence="1">Lindl</strain>
    </source>
</reference>
<protein>
    <submittedName>
        <fullName evidence="1">Uncharacterized protein</fullName>
    </submittedName>
</protein>
<dbReference type="Proteomes" id="UP000775213">
    <property type="component" value="Unassembled WGS sequence"/>
</dbReference>
<organism evidence="1 2">
    <name type="scientific">Dendrobium chrysotoxum</name>
    <name type="common">Orchid</name>
    <dbReference type="NCBI Taxonomy" id="161865"/>
    <lineage>
        <taxon>Eukaryota</taxon>
        <taxon>Viridiplantae</taxon>
        <taxon>Streptophyta</taxon>
        <taxon>Embryophyta</taxon>
        <taxon>Tracheophyta</taxon>
        <taxon>Spermatophyta</taxon>
        <taxon>Magnoliopsida</taxon>
        <taxon>Liliopsida</taxon>
        <taxon>Asparagales</taxon>
        <taxon>Orchidaceae</taxon>
        <taxon>Epidendroideae</taxon>
        <taxon>Malaxideae</taxon>
        <taxon>Dendrobiinae</taxon>
        <taxon>Dendrobium</taxon>
    </lineage>
</organism>
<gene>
    <name evidence="1" type="ORF">IEQ34_007504</name>
</gene>
<keyword evidence="2" id="KW-1185">Reference proteome</keyword>
<accession>A0AAV7H3P7</accession>
<sequence length="114" mass="12124">MTAFAILMGHKIYTQIFHPFKVSGSSAKGDNYVTAAHSMDFKFVVTYGDESDAVCAGSRWKPGGGINGGSGEEMASKAVGVGEYRGREIRLEEGVVGGLDQVAVTEEFSAEIRV</sequence>
<dbReference type="AlphaFoldDB" id="A0AAV7H3P7"/>
<proteinExistence type="predicted"/>
<evidence type="ECO:0000313" key="2">
    <source>
        <dbReference type="Proteomes" id="UP000775213"/>
    </source>
</evidence>
<evidence type="ECO:0000313" key="1">
    <source>
        <dbReference type="EMBL" id="KAH0462922.1"/>
    </source>
</evidence>